<organism evidence="1 2">
    <name type="scientific">Hibiscus sabdariffa</name>
    <name type="common">roselle</name>
    <dbReference type="NCBI Taxonomy" id="183260"/>
    <lineage>
        <taxon>Eukaryota</taxon>
        <taxon>Viridiplantae</taxon>
        <taxon>Streptophyta</taxon>
        <taxon>Embryophyta</taxon>
        <taxon>Tracheophyta</taxon>
        <taxon>Spermatophyta</taxon>
        <taxon>Magnoliopsida</taxon>
        <taxon>eudicotyledons</taxon>
        <taxon>Gunneridae</taxon>
        <taxon>Pentapetalae</taxon>
        <taxon>rosids</taxon>
        <taxon>malvids</taxon>
        <taxon>Malvales</taxon>
        <taxon>Malvaceae</taxon>
        <taxon>Malvoideae</taxon>
        <taxon>Hibiscus</taxon>
    </lineage>
</organism>
<accession>A0ABR2G3C8</accession>
<gene>
    <name evidence="1" type="ORF">V6N12_045588</name>
</gene>
<name>A0ABR2G3C8_9ROSI</name>
<sequence length="109" mass="12166">MAGRWVAVIVGEEVAWTVAVPNLVTLSIMQQEPSNKPCVCDQRQKDEMAPFSRSNLDLWIAYDPSVRGFASRHPCQSSLMVFIVPFALNNEVPSNLELPTIEGLEHRNA</sequence>
<protein>
    <submittedName>
        <fullName evidence="1">Uncharacterized protein</fullName>
    </submittedName>
</protein>
<dbReference type="EMBL" id="JBBPBM010000003">
    <property type="protein sequence ID" value="KAK8593508.1"/>
    <property type="molecule type" value="Genomic_DNA"/>
</dbReference>
<keyword evidence="2" id="KW-1185">Reference proteome</keyword>
<comment type="caution">
    <text evidence="1">The sequence shown here is derived from an EMBL/GenBank/DDBJ whole genome shotgun (WGS) entry which is preliminary data.</text>
</comment>
<evidence type="ECO:0000313" key="2">
    <source>
        <dbReference type="Proteomes" id="UP001472677"/>
    </source>
</evidence>
<dbReference type="Proteomes" id="UP001472677">
    <property type="component" value="Unassembled WGS sequence"/>
</dbReference>
<proteinExistence type="predicted"/>
<evidence type="ECO:0000313" key="1">
    <source>
        <dbReference type="EMBL" id="KAK8593508.1"/>
    </source>
</evidence>
<reference evidence="1 2" key="1">
    <citation type="journal article" date="2024" name="G3 (Bethesda)">
        <title>Genome assembly of Hibiscus sabdariffa L. provides insights into metabolisms of medicinal natural products.</title>
        <authorList>
            <person name="Kim T."/>
        </authorList>
    </citation>
    <scope>NUCLEOTIDE SEQUENCE [LARGE SCALE GENOMIC DNA]</scope>
    <source>
        <strain evidence="1">TK-2024</strain>
        <tissue evidence="1">Old leaves</tissue>
    </source>
</reference>